<dbReference type="PROSITE" id="PS51186">
    <property type="entry name" value="GNAT"/>
    <property type="match status" value="1"/>
</dbReference>
<dbReference type="OrthoDB" id="9789081at2"/>
<dbReference type="CDD" id="cd04301">
    <property type="entry name" value="NAT_SF"/>
    <property type="match status" value="1"/>
</dbReference>
<dbReference type="AlphaFoldDB" id="A0A1H4RAW5"/>
<accession>A0A1H4RAW5</accession>
<dbReference type="RefSeq" id="WP_074816492.1">
    <property type="nucleotide sequence ID" value="NZ_FNTI01000001.1"/>
</dbReference>
<dbReference type="EMBL" id="FNTI01000001">
    <property type="protein sequence ID" value="SEC29039.1"/>
    <property type="molecule type" value="Genomic_DNA"/>
</dbReference>
<organism evidence="4">
    <name type="scientific">Bradyrhizobium lablabi</name>
    <dbReference type="NCBI Taxonomy" id="722472"/>
    <lineage>
        <taxon>Bacteria</taxon>
        <taxon>Pseudomonadati</taxon>
        <taxon>Pseudomonadota</taxon>
        <taxon>Alphaproteobacteria</taxon>
        <taxon>Hyphomicrobiales</taxon>
        <taxon>Nitrobacteraceae</taxon>
        <taxon>Bradyrhizobium</taxon>
    </lineage>
</organism>
<dbReference type="PANTHER" id="PTHR43877">
    <property type="entry name" value="AMINOALKYLPHOSPHONATE N-ACETYLTRANSFERASE-RELATED-RELATED"/>
    <property type="match status" value="1"/>
</dbReference>
<name>A0A1H4RAW5_9BRAD</name>
<dbReference type="GO" id="GO:0016747">
    <property type="term" value="F:acyltransferase activity, transferring groups other than amino-acyl groups"/>
    <property type="evidence" value="ECO:0007669"/>
    <property type="project" value="InterPro"/>
</dbReference>
<gene>
    <name evidence="4" type="ORF">SAMN05444171_1070</name>
</gene>
<evidence type="ECO:0000259" key="3">
    <source>
        <dbReference type="PROSITE" id="PS51186"/>
    </source>
</evidence>
<dbReference type="InterPro" id="IPR016181">
    <property type="entry name" value="Acyl_CoA_acyltransferase"/>
</dbReference>
<dbReference type="PANTHER" id="PTHR43877:SF2">
    <property type="entry name" value="AMINOALKYLPHOSPHONATE N-ACETYLTRANSFERASE-RELATED"/>
    <property type="match status" value="1"/>
</dbReference>
<dbReference type="InterPro" id="IPR000182">
    <property type="entry name" value="GNAT_dom"/>
</dbReference>
<keyword evidence="2" id="KW-0012">Acyltransferase</keyword>
<feature type="domain" description="N-acetyltransferase" evidence="3">
    <location>
        <begin position="1"/>
        <end position="154"/>
    </location>
</feature>
<proteinExistence type="predicted"/>
<dbReference type="InterPro" id="IPR050832">
    <property type="entry name" value="Bact_Acetyltransf"/>
</dbReference>
<evidence type="ECO:0000256" key="1">
    <source>
        <dbReference type="ARBA" id="ARBA00022679"/>
    </source>
</evidence>
<reference evidence="4" key="1">
    <citation type="submission" date="2016-10" db="EMBL/GenBank/DDBJ databases">
        <authorList>
            <person name="de Groot N.N."/>
        </authorList>
    </citation>
    <scope>NUCLEOTIDE SEQUENCE [LARGE SCALE GENOMIC DNA]</scope>
    <source>
        <strain evidence="4">GAS522</strain>
    </source>
</reference>
<evidence type="ECO:0000313" key="4">
    <source>
        <dbReference type="EMBL" id="SEC29039.1"/>
    </source>
</evidence>
<sequence length="154" mass="16984">MRIRDAVPEDASAACEVMRRSITELCAPDHGNDPVILGRWLSNKAPEIFRSWIRPGNSILVAVDDHRILGVGCVNDDGEITLNYVSPDARFSGISTTLLAALEKRAVEHGNTMCRLESTETARRFYRARGYSEDGPAGLKFGTSSGYPMSRRVK</sequence>
<dbReference type="Gene3D" id="3.40.630.30">
    <property type="match status" value="1"/>
</dbReference>
<dbReference type="SUPFAM" id="SSF55729">
    <property type="entry name" value="Acyl-CoA N-acyltransferases (Nat)"/>
    <property type="match status" value="1"/>
</dbReference>
<protein>
    <submittedName>
        <fullName evidence="4">Acetyltransferase (GNAT) domain-containing protein</fullName>
    </submittedName>
</protein>
<dbReference type="Pfam" id="PF13673">
    <property type="entry name" value="Acetyltransf_10"/>
    <property type="match status" value="1"/>
</dbReference>
<dbReference type="Proteomes" id="UP000183208">
    <property type="component" value="Unassembled WGS sequence"/>
</dbReference>
<keyword evidence="1 4" id="KW-0808">Transferase</keyword>
<evidence type="ECO:0000256" key="2">
    <source>
        <dbReference type="ARBA" id="ARBA00023315"/>
    </source>
</evidence>